<comment type="caution">
    <text evidence="15">The sequence shown here is derived from an EMBL/GenBank/DDBJ whole genome shotgun (WGS) entry which is preliminary data.</text>
</comment>
<dbReference type="InterPro" id="IPR039426">
    <property type="entry name" value="TonB-dep_rcpt-like"/>
</dbReference>
<proteinExistence type="inferred from homology"/>
<dbReference type="Pfam" id="PF07715">
    <property type="entry name" value="Plug"/>
    <property type="match status" value="1"/>
</dbReference>
<keyword evidence="4 10" id="KW-1134">Transmembrane beta strand</keyword>
<keyword evidence="6 11" id="KW-0798">TonB box</keyword>
<dbReference type="PANTHER" id="PTHR30069:SF42">
    <property type="entry name" value="FERRIC AEROBACTIN RECEPTOR"/>
    <property type="match status" value="1"/>
</dbReference>
<keyword evidence="9 10" id="KW-0998">Cell outer membrane</keyword>
<evidence type="ECO:0000256" key="7">
    <source>
        <dbReference type="ARBA" id="ARBA00023136"/>
    </source>
</evidence>
<evidence type="ECO:0000256" key="4">
    <source>
        <dbReference type="ARBA" id="ARBA00022452"/>
    </source>
</evidence>
<feature type="domain" description="TonB-dependent receptor-like beta-barrel" evidence="13">
    <location>
        <begin position="243"/>
        <end position="676"/>
    </location>
</feature>
<dbReference type="InterPro" id="IPR012910">
    <property type="entry name" value="Plug_dom"/>
</dbReference>
<keyword evidence="5 10" id="KW-0812">Transmembrane</keyword>
<dbReference type="NCBIfam" id="TIGR01783">
    <property type="entry name" value="TonB-siderophor"/>
    <property type="match status" value="1"/>
</dbReference>
<name>A0ABV7C7T0_9VIBR</name>
<dbReference type="Gene3D" id="2.40.170.20">
    <property type="entry name" value="TonB-dependent receptor, beta-barrel domain"/>
    <property type="match status" value="1"/>
</dbReference>
<comment type="subcellular location">
    <subcellularLocation>
        <location evidence="1 10">Cell outer membrane</location>
        <topology evidence="1 10">Multi-pass membrane protein</topology>
    </subcellularLocation>
</comment>
<evidence type="ECO:0000256" key="5">
    <source>
        <dbReference type="ARBA" id="ARBA00022692"/>
    </source>
</evidence>
<dbReference type="PANTHER" id="PTHR30069">
    <property type="entry name" value="TONB-DEPENDENT OUTER MEMBRANE RECEPTOR"/>
    <property type="match status" value="1"/>
</dbReference>
<keyword evidence="7 10" id="KW-0472">Membrane</keyword>
<dbReference type="SUPFAM" id="SSF56935">
    <property type="entry name" value="Porins"/>
    <property type="match status" value="1"/>
</dbReference>
<evidence type="ECO:0000256" key="10">
    <source>
        <dbReference type="PROSITE-ProRule" id="PRU01360"/>
    </source>
</evidence>
<protein>
    <submittedName>
        <fullName evidence="15">TonB-dependent receptor</fullName>
    </submittedName>
</protein>
<dbReference type="InterPro" id="IPR000531">
    <property type="entry name" value="Beta-barrel_TonB"/>
</dbReference>
<evidence type="ECO:0000313" key="16">
    <source>
        <dbReference type="Proteomes" id="UP001595384"/>
    </source>
</evidence>
<evidence type="ECO:0000256" key="6">
    <source>
        <dbReference type="ARBA" id="ARBA00023077"/>
    </source>
</evidence>
<evidence type="ECO:0000256" key="8">
    <source>
        <dbReference type="ARBA" id="ARBA00023170"/>
    </source>
</evidence>
<keyword evidence="3 10" id="KW-0813">Transport</keyword>
<dbReference type="Proteomes" id="UP001595384">
    <property type="component" value="Unassembled WGS sequence"/>
</dbReference>
<organism evidence="15 16">
    <name type="scientific">Vibrio zhugei</name>
    <dbReference type="NCBI Taxonomy" id="2479546"/>
    <lineage>
        <taxon>Bacteria</taxon>
        <taxon>Pseudomonadati</taxon>
        <taxon>Pseudomonadota</taxon>
        <taxon>Gammaproteobacteria</taxon>
        <taxon>Vibrionales</taxon>
        <taxon>Vibrionaceae</taxon>
        <taxon>Vibrio</taxon>
    </lineage>
</organism>
<dbReference type="Gene3D" id="2.170.130.10">
    <property type="entry name" value="TonB-dependent receptor, plug domain"/>
    <property type="match status" value="1"/>
</dbReference>
<comment type="similarity">
    <text evidence="2 10 11">Belongs to the TonB-dependent receptor family.</text>
</comment>
<evidence type="ECO:0000313" key="15">
    <source>
        <dbReference type="EMBL" id="MFC3024100.1"/>
    </source>
</evidence>
<dbReference type="EMBL" id="JBHRSE010000061">
    <property type="protein sequence ID" value="MFC3024100.1"/>
    <property type="molecule type" value="Genomic_DNA"/>
</dbReference>
<evidence type="ECO:0000256" key="9">
    <source>
        <dbReference type="ARBA" id="ARBA00023237"/>
    </source>
</evidence>
<dbReference type="Pfam" id="PF00593">
    <property type="entry name" value="TonB_dep_Rec_b-barrel"/>
    <property type="match status" value="1"/>
</dbReference>
<dbReference type="InterPro" id="IPR037066">
    <property type="entry name" value="Plug_dom_sf"/>
</dbReference>
<evidence type="ECO:0000256" key="2">
    <source>
        <dbReference type="ARBA" id="ARBA00009810"/>
    </source>
</evidence>
<dbReference type="CDD" id="cd01347">
    <property type="entry name" value="ligand_gated_channel"/>
    <property type="match status" value="1"/>
</dbReference>
<evidence type="ECO:0000259" key="14">
    <source>
        <dbReference type="Pfam" id="PF07715"/>
    </source>
</evidence>
<gene>
    <name evidence="15" type="ORF">ACFODT_09690</name>
</gene>
<evidence type="ECO:0000256" key="11">
    <source>
        <dbReference type="RuleBase" id="RU003357"/>
    </source>
</evidence>
<dbReference type="InterPro" id="IPR010105">
    <property type="entry name" value="TonB_sidphr_rcpt"/>
</dbReference>
<keyword evidence="12" id="KW-0732">Signal</keyword>
<sequence length="719" mass="79921">MNSRKGRFKLSLIALAVAATQTAYADETPQPTSAEKIVVVSSRTPKAISDIPGTVWYIGSQQIEQEYRAGKSLGEILAATIPSLDVSSGGRTNYGQNLRGREILVMIDGVSLQSSRKISRYMDSIDPFNIERIEVLSGANSIYGAGASGGVINIITKKAHNKELEFESYVGTSSGFNNHDDFDYKIGQSVSGGTDKVKARLSAIYTENQGYYDGHGDIVTPDITQGSLQYNKTWDILGTMGIDLSDTQHINLLAQYYDSQQDSPYGLYIVDGDFVDVRKGFDSDREQGTTRTMLSASYVNDAFLGHQLLAQASYRKEDQTFTPYYQASGQQVTDVYSLKVALSKQFDRLHLVYGIDSYLDKFDSNQALYDADIANNSGNLVNRIFAKVGRYPNIDVSSVAAFMQADYDLTSDWSISGGVRYQYLYNDIDDFVAYKQQRSIACGQGTTADAVPGGNTDYSVALFNLGTIYHLNNESQVWANFSQGFDLADPSKYYGQGNYTRVGDNWQLNDSINVGDSKMSAIKTDSFELGYRFDNGIWNLQTAAYYSQSDHSVSYNKTTLLIEDVNDKKRVYGLEAMVSYWLNDNLQVGTSGHYVKSETQNDDGDWDAVSAGKASTSKASAWIGWQQDDLALKLQSQTMFSYHDDDDNKLSGYTTFDLVGSYQLPVGSLGFGVQNLLDRDYTNIWGQRAQITYAAHYDKAAYDYKGRGRTYTLNYQVKY</sequence>
<dbReference type="InterPro" id="IPR036942">
    <property type="entry name" value="Beta-barrel_TonB_sf"/>
</dbReference>
<evidence type="ECO:0000256" key="3">
    <source>
        <dbReference type="ARBA" id="ARBA00022448"/>
    </source>
</evidence>
<reference evidence="16" key="1">
    <citation type="journal article" date="2019" name="Int. J. Syst. Evol. Microbiol.">
        <title>The Global Catalogue of Microorganisms (GCM) 10K type strain sequencing project: providing services to taxonomists for standard genome sequencing and annotation.</title>
        <authorList>
            <consortium name="The Broad Institute Genomics Platform"/>
            <consortium name="The Broad Institute Genome Sequencing Center for Infectious Disease"/>
            <person name="Wu L."/>
            <person name="Ma J."/>
        </authorList>
    </citation>
    <scope>NUCLEOTIDE SEQUENCE [LARGE SCALE GENOMIC DNA]</scope>
    <source>
        <strain evidence="16">KCTC 62784</strain>
    </source>
</reference>
<dbReference type="PROSITE" id="PS52016">
    <property type="entry name" value="TONB_DEPENDENT_REC_3"/>
    <property type="match status" value="1"/>
</dbReference>
<evidence type="ECO:0000256" key="1">
    <source>
        <dbReference type="ARBA" id="ARBA00004571"/>
    </source>
</evidence>
<evidence type="ECO:0000259" key="13">
    <source>
        <dbReference type="Pfam" id="PF00593"/>
    </source>
</evidence>
<feature type="chain" id="PRO_5046673159" evidence="12">
    <location>
        <begin position="26"/>
        <end position="719"/>
    </location>
</feature>
<keyword evidence="8 15" id="KW-0675">Receptor</keyword>
<feature type="domain" description="TonB-dependent receptor plug" evidence="14">
    <location>
        <begin position="49"/>
        <end position="151"/>
    </location>
</feature>
<keyword evidence="16" id="KW-1185">Reference proteome</keyword>
<evidence type="ECO:0000256" key="12">
    <source>
        <dbReference type="SAM" id="SignalP"/>
    </source>
</evidence>
<dbReference type="RefSeq" id="WP_123014619.1">
    <property type="nucleotide sequence ID" value="NZ_AP024912.1"/>
</dbReference>
<accession>A0ABV7C7T0</accession>
<feature type="signal peptide" evidence="12">
    <location>
        <begin position="1"/>
        <end position="25"/>
    </location>
</feature>